<accession>A0A7G2C6T8</accession>
<proteinExistence type="predicted"/>
<dbReference type="EMBL" id="LR877149">
    <property type="protein sequence ID" value="CAD2215538.1"/>
    <property type="molecule type" value="Genomic_DNA"/>
</dbReference>
<reference evidence="1 2" key="1">
    <citation type="submission" date="2020-08" db="EMBL/GenBank/DDBJ databases">
        <authorList>
            <person name="Newling K."/>
            <person name="Davey J."/>
            <person name="Forrester S."/>
        </authorList>
    </citation>
    <scope>NUCLEOTIDE SEQUENCE [LARGE SCALE GENOMIC DNA]</scope>
    <source>
        <strain evidence="2">Crithidia deanei Carvalho (ATCC PRA-265)</strain>
    </source>
</reference>
<evidence type="ECO:0000313" key="1">
    <source>
        <dbReference type="EMBL" id="CAD2215538.1"/>
    </source>
</evidence>
<sequence length="801" mass="89477">MFRTCFISLGSVSVRELRNTASTLNDMLDLSNKEKPVPLGQLKHYLQTNVFPILESDAVDDRGDSQEIRSLLGQVLRDSVFSAHIIKASVGGGFMRRITSFIANDPQNTKCLSQMPSAQAVKIIELFTGLGVTDTKLYALLCSRLDYTELRDVGRVMFALGERDLHEININVVVPLYCGEQWVITWEAGRQKGKNTMYQRGQPAPPSANVYDAVRVLRMLSKSSRELYDRRVSLPLSSIELLRNNIIHFIFQHEDVLRGAHWINVCRALVYFPKPLQTMSLDSQSPLTTKLATKNGPVTCKAVGSLAADNVFKPSAFDCTPGDLIKLLAVYPHLLADEYDTAKVDVHKQRVESIVEEIVRHTGTMRATQSINFLKIVQSLDLPASFHTSIETVFRSIDGRFELVEENQAKRIPFRTLTDFSLLVSFFRMEHCPHFVKYLDRHIAAYPLSAFTVENADVLLTAMASLRHKPKELACHILQSTLSHYSTGGTPLVQVSPHHTGRILRAMVLLQICPSPTQTEKIFGGGVDGTSLQSEQEDISPVVFDISRSLGHFAKDAHASTSHRTDASVSFSQCEEALWKLGVKETLLVSLSQLTDQLNGVPPLNSYTPLCWRSFIRCVADFIDLDGSFIKLEAAEERIESIFHACCRLLTTQAVLAMNQNNRIRDSTSEIDLKQRRAYDKFSASCVRHYIYYVLMFEYLLFHGCWKAKTSLQSTRLSHVKSMYITTMEARLDGVNASPLGVLESIMGLEDGVKGVSLLSKEHVLDITTNLPFAISLQVDPGPASILFSELSVGILLGEDL</sequence>
<keyword evidence="2" id="KW-1185">Reference proteome</keyword>
<dbReference type="Proteomes" id="UP000515908">
    <property type="component" value="Chromosome 05"/>
</dbReference>
<protein>
    <submittedName>
        <fullName evidence="1">Uncharacterized protein</fullName>
    </submittedName>
</protein>
<gene>
    <name evidence="1" type="ORF">ADEAN_000299300</name>
</gene>
<dbReference type="AlphaFoldDB" id="A0A7G2C6T8"/>
<name>A0A7G2C6T8_9TRYP</name>
<dbReference type="VEuPathDB" id="TriTrypDB:ADEAN_000299300"/>
<organism evidence="1 2">
    <name type="scientific">Angomonas deanei</name>
    <dbReference type="NCBI Taxonomy" id="59799"/>
    <lineage>
        <taxon>Eukaryota</taxon>
        <taxon>Discoba</taxon>
        <taxon>Euglenozoa</taxon>
        <taxon>Kinetoplastea</taxon>
        <taxon>Metakinetoplastina</taxon>
        <taxon>Trypanosomatida</taxon>
        <taxon>Trypanosomatidae</taxon>
        <taxon>Strigomonadinae</taxon>
        <taxon>Angomonas</taxon>
    </lineage>
</organism>
<evidence type="ECO:0000313" key="2">
    <source>
        <dbReference type="Proteomes" id="UP000515908"/>
    </source>
</evidence>